<protein>
    <submittedName>
        <fullName evidence="2">Uncharacterized protein</fullName>
    </submittedName>
</protein>
<gene>
    <name evidence="2" type="ORF">B0H16DRAFT_1467327</name>
</gene>
<feature type="region of interest" description="Disordered" evidence="1">
    <location>
        <begin position="72"/>
        <end position="97"/>
    </location>
</feature>
<reference evidence="2" key="1">
    <citation type="submission" date="2023-03" db="EMBL/GenBank/DDBJ databases">
        <title>Massive genome expansion in bonnet fungi (Mycena s.s.) driven by repeated elements and novel gene families across ecological guilds.</title>
        <authorList>
            <consortium name="Lawrence Berkeley National Laboratory"/>
            <person name="Harder C.B."/>
            <person name="Miyauchi S."/>
            <person name="Viragh M."/>
            <person name="Kuo A."/>
            <person name="Thoen E."/>
            <person name="Andreopoulos B."/>
            <person name="Lu D."/>
            <person name="Skrede I."/>
            <person name="Drula E."/>
            <person name="Henrissat B."/>
            <person name="Morin E."/>
            <person name="Kohler A."/>
            <person name="Barry K."/>
            <person name="LaButti K."/>
            <person name="Morin E."/>
            <person name="Salamov A."/>
            <person name="Lipzen A."/>
            <person name="Mereny Z."/>
            <person name="Hegedus B."/>
            <person name="Baldrian P."/>
            <person name="Stursova M."/>
            <person name="Weitz H."/>
            <person name="Taylor A."/>
            <person name="Grigoriev I.V."/>
            <person name="Nagy L.G."/>
            <person name="Martin F."/>
            <person name="Kauserud H."/>
        </authorList>
    </citation>
    <scope>NUCLEOTIDE SEQUENCE</scope>
    <source>
        <strain evidence="2">CBHHK182m</strain>
    </source>
</reference>
<organism evidence="2 3">
    <name type="scientific">Mycena metata</name>
    <dbReference type="NCBI Taxonomy" id="1033252"/>
    <lineage>
        <taxon>Eukaryota</taxon>
        <taxon>Fungi</taxon>
        <taxon>Dikarya</taxon>
        <taxon>Basidiomycota</taxon>
        <taxon>Agaricomycotina</taxon>
        <taxon>Agaricomycetes</taxon>
        <taxon>Agaricomycetidae</taxon>
        <taxon>Agaricales</taxon>
        <taxon>Marasmiineae</taxon>
        <taxon>Mycenaceae</taxon>
        <taxon>Mycena</taxon>
    </lineage>
</organism>
<accession>A0AAD7I4T3</accession>
<name>A0AAD7I4T3_9AGAR</name>
<feature type="region of interest" description="Disordered" evidence="1">
    <location>
        <begin position="153"/>
        <end position="172"/>
    </location>
</feature>
<dbReference type="EMBL" id="JARKIB010000129">
    <property type="protein sequence ID" value="KAJ7735034.1"/>
    <property type="molecule type" value="Genomic_DNA"/>
</dbReference>
<feature type="compositionally biased region" description="Low complexity" evidence="1">
    <location>
        <begin position="74"/>
        <end position="83"/>
    </location>
</feature>
<evidence type="ECO:0000256" key="1">
    <source>
        <dbReference type="SAM" id="MobiDB-lite"/>
    </source>
</evidence>
<evidence type="ECO:0000313" key="3">
    <source>
        <dbReference type="Proteomes" id="UP001215598"/>
    </source>
</evidence>
<dbReference type="AlphaFoldDB" id="A0AAD7I4T3"/>
<evidence type="ECO:0000313" key="2">
    <source>
        <dbReference type="EMBL" id="KAJ7735034.1"/>
    </source>
</evidence>
<comment type="caution">
    <text evidence="2">The sequence shown here is derived from an EMBL/GenBank/DDBJ whole genome shotgun (WGS) entry which is preliminary data.</text>
</comment>
<sequence length="306" mass="33163">MYFLDEHEREREEQTGILDITVKRGVSAPHDGAEAAYPSDAGNASTGTPVWVGAGEGTLRVAVRMRVGMGSHRTGAATTATTAGGEGNGGGAAPRKRACRRLLESTSPSASFLPPSTPGIQWSGVRKGRSGVRVHGDVHTAAFNSRGGVCAASAGTPALPQQSESGQDERELRRRRRGNIYFYLSIPHIALNWTHRTNIKCLSAFGHSSIGRKKQVLTISDGIKNVLLSASYFTWYRPTEPSRGNTTGTNVSFAVATFVKLKPQTKLELVRRKVAGLPQIRYGLSREILIPHLFQQLQKAISRYIN</sequence>
<proteinExistence type="predicted"/>
<dbReference type="Proteomes" id="UP001215598">
    <property type="component" value="Unassembled WGS sequence"/>
</dbReference>
<keyword evidence="3" id="KW-1185">Reference proteome</keyword>